<dbReference type="Gene3D" id="2.30.42.10">
    <property type="match status" value="1"/>
</dbReference>
<dbReference type="InterPro" id="IPR041489">
    <property type="entry name" value="PDZ_6"/>
</dbReference>
<feature type="domain" description="PDZ" evidence="1">
    <location>
        <begin position="8"/>
        <end position="39"/>
    </location>
</feature>
<organism evidence="2 3">
    <name type="scientific">Candidatus Limivivens intestinipullorum</name>
    <dbReference type="NCBI Taxonomy" id="2840858"/>
    <lineage>
        <taxon>Bacteria</taxon>
        <taxon>Bacillati</taxon>
        <taxon>Bacillota</taxon>
        <taxon>Clostridia</taxon>
        <taxon>Lachnospirales</taxon>
        <taxon>Lachnospiraceae</taxon>
        <taxon>Lachnospiraceae incertae sedis</taxon>
        <taxon>Candidatus Limivivens</taxon>
    </lineage>
</organism>
<accession>A0A9D1ER99</accession>
<evidence type="ECO:0000259" key="1">
    <source>
        <dbReference type="PROSITE" id="PS50106"/>
    </source>
</evidence>
<dbReference type="InterPro" id="IPR058240">
    <property type="entry name" value="rSAM_sf"/>
</dbReference>
<sequence length="452" mass="51049">MKNHLHTVKTVAPGSIGEELGIEPGDRMLSINGMPVEDVFDYRYLCSEELVTVLIQKPDGEEWELEIEKDSQEDLGLTFENGLMDSYRSCRNKCIFCFIDQMPPGMRDTLYFKDDDARLSFLQGNYVTLTNMSDHDIERIIQYHMEPINISFHTMNPALRCRMLNNRFAGEALKKADRLYEAGIHMNGQIVLCKGINDGEELEYSIRELARYMPLLESVSVVPVGLTKYREGLTPLAAFTKEDACRVLDTIERWQDVFREKYGIHGIHAGDEWYLLAERALPEEERYDGYLQLENGVGMLTLLEKEFLEALEACPGDALPRRVSVATGLLAAPFIERLAGLLGEKYLGLQVQVFPIRNDFFGERITVSGLLTGQDLKKQLLGKDLGQRLLLPCNILKSGETVFLDDMTVAELESALQTEINIVKSSGQALAAALLLQDAAEHLHTDEVNKYE</sequence>
<evidence type="ECO:0000313" key="2">
    <source>
        <dbReference type="EMBL" id="HIS30518.1"/>
    </source>
</evidence>
<protein>
    <submittedName>
        <fullName evidence="2">DUF512 domain-containing protein</fullName>
    </submittedName>
</protein>
<dbReference type="InterPro" id="IPR007549">
    <property type="entry name" value="DUF512"/>
</dbReference>
<proteinExistence type="predicted"/>
<dbReference type="AlphaFoldDB" id="A0A9D1ER99"/>
<evidence type="ECO:0000313" key="3">
    <source>
        <dbReference type="Proteomes" id="UP000823935"/>
    </source>
</evidence>
<gene>
    <name evidence="2" type="ORF">IAB44_03070</name>
</gene>
<dbReference type="PROSITE" id="PS50106">
    <property type="entry name" value="PDZ"/>
    <property type="match status" value="1"/>
</dbReference>
<dbReference type="Pfam" id="PF17820">
    <property type="entry name" value="PDZ_6"/>
    <property type="match status" value="1"/>
</dbReference>
<reference evidence="2" key="2">
    <citation type="journal article" date="2021" name="PeerJ">
        <title>Extensive microbial diversity within the chicken gut microbiome revealed by metagenomics and culture.</title>
        <authorList>
            <person name="Gilroy R."/>
            <person name="Ravi A."/>
            <person name="Getino M."/>
            <person name="Pursley I."/>
            <person name="Horton D.L."/>
            <person name="Alikhan N.F."/>
            <person name="Baker D."/>
            <person name="Gharbi K."/>
            <person name="Hall N."/>
            <person name="Watson M."/>
            <person name="Adriaenssens E.M."/>
            <person name="Foster-Nyarko E."/>
            <person name="Jarju S."/>
            <person name="Secka A."/>
            <person name="Antonio M."/>
            <person name="Oren A."/>
            <person name="Chaudhuri R.R."/>
            <person name="La Ragione R."/>
            <person name="Hildebrand F."/>
            <person name="Pallen M.J."/>
        </authorList>
    </citation>
    <scope>NUCLEOTIDE SEQUENCE</scope>
    <source>
        <strain evidence="2">CHK190-19873</strain>
    </source>
</reference>
<dbReference type="Proteomes" id="UP000823935">
    <property type="component" value="Unassembled WGS sequence"/>
</dbReference>
<dbReference type="Pfam" id="PF19238">
    <property type="entry name" value="Radical_SAM_2"/>
    <property type="match status" value="1"/>
</dbReference>
<dbReference type="Pfam" id="PF04459">
    <property type="entry name" value="DUF512"/>
    <property type="match status" value="1"/>
</dbReference>
<dbReference type="SUPFAM" id="SSF102114">
    <property type="entry name" value="Radical SAM enzymes"/>
    <property type="match status" value="1"/>
</dbReference>
<dbReference type="Gene3D" id="3.20.20.70">
    <property type="entry name" value="Aldolase class I"/>
    <property type="match status" value="1"/>
</dbReference>
<dbReference type="InterPro" id="IPR013785">
    <property type="entry name" value="Aldolase_TIM"/>
</dbReference>
<dbReference type="InterPro" id="IPR036034">
    <property type="entry name" value="PDZ_sf"/>
</dbReference>
<dbReference type="InterPro" id="IPR001478">
    <property type="entry name" value="PDZ"/>
</dbReference>
<comment type="caution">
    <text evidence="2">The sequence shown here is derived from an EMBL/GenBank/DDBJ whole genome shotgun (WGS) entry which is preliminary data.</text>
</comment>
<reference evidence="2" key="1">
    <citation type="submission" date="2020-10" db="EMBL/GenBank/DDBJ databases">
        <authorList>
            <person name="Gilroy R."/>
        </authorList>
    </citation>
    <scope>NUCLEOTIDE SEQUENCE</scope>
    <source>
        <strain evidence="2">CHK190-19873</strain>
    </source>
</reference>
<name>A0A9D1ER99_9FIRM</name>
<dbReference type="SUPFAM" id="SSF50156">
    <property type="entry name" value="PDZ domain-like"/>
    <property type="match status" value="1"/>
</dbReference>
<dbReference type="InterPro" id="IPR045375">
    <property type="entry name" value="Put_radical_SAM-like_N"/>
</dbReference>
<dbReference type="EMBL" id="DVIQ01000019">
    <property type="protein sequence ID" value="HIS30518.1"/>
    <property type="molecule type" value="Genomic_DNA"/>
</dbReference>